<dbReference type="InterPro" id="IPR025361">
    <property type="entry name" value="DUF4265"/>
</dbReference>
<name>A0A2S7EMZ6_9XANT</name>
<protein>
    <recommendedName>
        <fullName evidence="3">DUF4265 domain-containing protein</fullName>
    </recommendedName>
</protein>
<proteinExistence type="predicted"/>
<accession>A0A2S7EMZ6</accession>
<dbReference type="Pfam" id="PF14085">
    <property type="entry name" value="DUF4265"/>
    <property type="match status" value="1"/>
</dbReference>
<evidence type="ECO:0000313" key="1">
    <source>
        <dbReference type="EMBL" id="PPU92246.1"/>
    </source>
</evidence>
<reference evidence="2" key="1">
    <citation type="submission" date="2016-08" db="EMBL/GenBank/DDBJ databases">
        <authorList>
            <person name="Merda D."/>
            <person name="Briand M."/>
            <person name="Taghouti G."/>
            <person name="Carrere S."/>
            <person name="Gouzy J."/>
            <person name="Portier P."/>
            <person name="Jacques M.-A."/>
            <person name="Fischer-Le Saux M."/>
        </authorList>
    </citation>
    <scope>NUCLEOTIDE SEQUENCE [LARGE SCALE GENOMIC DNA]</scope>
    <source>
        <strain evidence="2">CFBP1156</strain>
    </source>
</reference>
<dbReference type="OrthoDB" id="8617673at2"/>
<dbReference type="Proteomes" id="UP000238261">
    <property type="component" value="Unassembled WGS sequence"/>
</dbReference>
<sequence length="151" mass="16877">MNQRVTVEFPVSEGGEHLVERMHALARGDGNFVLDNSPFYAFGISCGDVFSASPSEDGGLVFSEVVSRGGHSTYRVKLPAGRKHEDFLAHWLVLEKLGCTYEGSSANPERLYSIDVPAGADVFEIYRLLEEGEREKAWFFEEGYYFKPVSD</sequence>
<keyword evidence="2" id="KW-1185">Reference proteome</keyword>
<evidence type="ECO:0000313" key="2">
    <source>
        <dbReference type="Proteomes" id="UP000238261"/>
    </source>
</evidence>
<organism evidence="1 2">
    <name type="scientific">Xanthomonas hyacinthi</name>
    <dbReference type="NCBI Taxonomy" id="56455"/>
    <lineage>
        <taxon>Bacteria</taxon>
        <taxon>Pseudomonadati</taxon>
        <taxon>Pseudomonadota</taxon>
        <taxon>Gammaproteobacteria</taxon>
        <taxon>Lysobacterales</taxon>
        <taxon>Lysobacteraceae</taxon>
        <taxon>Xanthomonas</taxon>
    </lineage>
</organism>
<dbReference type="EMBL" id="MDEG01000060">
    <property type="protein sequence ID" value="PPU92246.1"/>
    <property type="molecule type" value="Genomic_DNA"/>
</dbReference>
<gene>
    <name evidence="1" type="ORF">XhyaCFBP1156_21090</name>
</gene>
<evidence type="ECO:0008006" key="3">
    <source>
        <dbReference type="Google" id="ProtNLM"/>
    </source>
</evidence>
<comment type="caution">
    <text evidence="1">The sequence shown here is derived from an EMBL/GenBank/DDBJ whole genome shotgun (WGS) entry which is preliminary data.</text>
</comment>
<dbReference type="AlphaFoldDB" id="A0A2S7EMZ6"/>
<dbReference type="RefSeq" id="WP_104559066.1">
    <property type="nucleotide sequence ID" value="NZ_CP043476.1"/>
</dbReference>